<accession>A0ABT3SRF5</accession>
<dbReference type="RefSeq" id="WP_279251555.1">
    <property type="nucleotide sequence ID" value="NZ_SHNP01000001.1"/>
</dbReference>
<reference evidence="1" key="1">
    <citation type="submission" date="2019-02" db="EMBL/GenBank/DDBJ databases">
        <authorList>
            <person name="Li S.-H."/>
        </authorList>
    </citation>
    <scope>NUCLEOTIDE SEQUENCE</scope>
    <source>
        <strain evidence="1">IMCC8485</strain>
    </source>
</reference>
<organism evidence="1 2">
    <name type="scientific">Candidatus Seongchinamella marina</name>
    <dbReference type="NCBI Taxonomy" id="2518990"/>
    <lineage>
        <taxon>Bacteria</taxon>
        <taxon>Pseudomonadati</taxon>
        <taxon>Pseudomonadota</taxon>
        <taxon>Gammaproteobacteria</taxon>
        <taxon>Cellvibrionales</taxon>
        <taxon>Halieaceae</taxon>
        <taxon>Seongchinamella</taxon>
    </lineage>
</organism>
<dbReference type="InterPro" id="IPR029032">
    <property type="entry name" value="AhpD-like"/>
</dbReference>
<evidence type="ECO:0000313" key="2">
    <source>
        <dbReference type="Proteomes" id="UP001143307"/>
    </source>
</evidence>
<name>A0ABT3SRF5_9GAMM</name>
<evidence type="ECO:0008006" key="3">
    <source>
        <dbReference type="Google" id="ProtNLM"/>
    </source>
</evidence>
<sequence length="153" mass="16972">MAETAAGHKASYGEAVEALPEIGRQFAALYRSFWSLESVPAETLELCRLRLAQLLDSDVAWRFEEVSLASRQRDELSRWPDNDGFSPAQKACLELTEMHAMDARSITDAQADAVKLHFGEVGFVALVQALGVFDAMIRLGLIWDLSSMKVDQP</sequence>
<comment type="caution">
    <text evidence="1">The sequence shown here is derived from an EMBL/GenBank/DDBJ whole genome shotgun (WGS) entry which is preliminary data.</text>
</comment>
<keyword evidence="2" id="KW-1185">Reference proteome</keyword>
<dbReference type="EMBL" id="SHNP01000001">
    <property type="protein sequence ID" value="MCX2972558.1"/>
    <property type="molecule type" value="Genomic_DNA"/>
</dbReference>
<dbReference type="Gene3D" id="1.20.1290.10">
    <property type="entry name" value="AhpD-like"/>
    <property type="match status" value="1"/>
</dbReference>
<gene>
    <name evidence="1" type="ORF">EYC87_03000</name>
</gene>
<evidence type="ECO:0000313" key="1">
    <source>
        <dbReference type="EMBL" id="MCX2972558.1"/>
    </source>
</evidence>
<protein>
    <recommendedName>
        <fullName evidence="3">Carboxymuconolactone decarboxylase-like domain-containing protein</fullName>
    </recommendedName>
</protein>
<dbReference type="SUPFAM" id="SSF69118">
    <property type="entry name" value="AhpD-like"/>
    <property type="match status" value="1"/>
</dbReference>
<dbReference type="Proteomes" id="UP001143307">
    <property type="component" value="Unassembled WGS sequence"/>
</dbReference>
<proteinExistence type="predicted"/>